<sequence length="175" mass="20649">MMYPKIPILLRNPQVSHLLYQFPFHTIFRITMALPHDPLIKRLEDERQKYYSETHQPTTFQLNRFGAGCQLLKEDPQILRQNKSSTRQRKSTAQYNLSKIAKLSSSVFTLICFVTGFTELGSKSHLELNPKLRSWWENAARPKRLLKLVQEICDEEGIEYVETSKEDIYFLIFPR</sequence>
<dbReference type="AlphaFoldDB" id="A0A5N7CV19"/>
<gene>
    <name evidence="1" type="ORF">BDV37DRAFT_42709</name>
</gene>
<dbReference type="Proteomes" id="UP000325579">
    <property type="component" value="Unassembled WGS sequence"/>
</dbReference>
<accession>A0A5N7CV19</accession>
<dbReference type="GeneID" id="43675321"/>
<dbReference type="OrthoDB" id="4246716at2759"/>
<name>A0A5N7CV19_9EURO</name>
<reference evidence="1 2" key="1">
    <citation type="submission" date="2019-04" db="EMBL/GenBank/DDBJ databases">
        <authorList>
            <consortium name="DOE Joint Genome Institute"/>
            <person name="Mondo S."/>
            <person name="Kjaerbolling I."/>
            <person name="Vesth T."/>
            <person name="Frisvad J.C."/>
            <person name="Nybo J.L."/>
            <person name="Theobald S."/>
            <person name="Kildgaard S."/>
            <person name="Isbrandt T."/>
            <person name="Kuo A."/>
            <person name="Sato A."/>
            <person name="Lyhne E.K."/>
            <person name="Kogle M.E."/>
            <person name="Wiebenga A."/>
            <person name="Kun R.S."/>
            <person name="Lubbers R.J."/>
            <person name="Makela M.R."/>
            <person name="Barry K."/>
            <person name="Chovatia M."/>
            <person name="Clum A."/>
            <person name="Daum C."/>
            <person name="Haridas S."/>
            <person name="He G."/>
            <person name="LaButti K."/>
            <person name="Lipzen A."/>
            <person name="Riley R."/>
            <person name="Salamov A."/>
            <person name="Simmons B.A."/>
            <person name="Magnuson J.K."/>
            <person name="Henrissat B."/>
            <person name="Mortensen U.H."/>
            <person name="Larsen T.O."/>
            <person name="Devries R.P."/>
            <person name="Grigoriev I.V."/>
            <person name="Machida M."/>
            <person name="Baker S.E."/>
            <person name="Andersen M.R."/>
            <person name="Cantor M.N."/>
            <person name="Hua S.X."/>
        </authorList>
    </citation>
    <scope>NUCLEOTIDE SEQUENCE [LARGE SCALE GENOMIC DNA]</scope>
    <source>
        <strain evidence="1 2">CBS 119388</strain>
    </source>
</reference>
<dbReference type="EMBL" id="ML736871">
    <property type="protein sequence ID" value="KAE8397981.1"/>
    <property type="molecule type" value="Genomic_DNA"/>
</dbReference>
<evidence type="ECO:0000313" key="2">
    <source>
        <dbReference type="Proteomes" id="UP000325579"/>
    </source>
</evidence>
<organism evidence="1 2">
    <name type="scientific">Aspergillus pseudonomiae</name>
    <dbReference type="NCBI Taxonomy" id="1506151"/>
    <lineage>
        <taxon>Eukaryota</taxon>
        <taxon>Fungi</taxon>
        <taxon>Dikarya</taxon>
        <taxon>Ascomycota</taxon>
        <taxon>Pezizomycotina</taxon>
        <taxon>Eurotiomycetes</taxon>
        <taxon>Eurotiomycetidae</taxon>
        <taxon>Eurotiales</taxon>
        <taxon>Aspergillaceae</taxon>
        <taxon>Aspergillus</taxon>
        <taxon>Aspergillus subgen. Circumdati</taxon>
    </lineage>
</organism>
<keyword evidence="2" id="KW-1185">Reference proteome</keyword>
<protein>
    <submittedName>
        <fullName evidence="1">Uncharacterized protein</fullName>
    </submittedName>
</protein>
<dbReference type="RefSeq" id="XP_031935300.1">
    <property type="nucleotide sequence ID" value="XM_032090630.1"/>
</dbReference>
<evidence type="ECO:0000313" key="1">
    <source>
        <dbReference type="EMBL" id="KAE8397981.1"/>
    </source>
</evidence>
<proteinExistence type="predicted"/>